<dbReference type="InterPro" id="IPR049940">
    <property type="entry name" value="GluQ/Sye"/>
</dbReference>
<dbReference type="Gene3D" id="1.10.10.350">
    <property type="match status" value="1"/>
</dbReference>
<gene>
    <name evidence="10" type="primary">gltX</name>
    <name evidence="13" type="ORF">JDN41_07220</name>
</gene>
<dbReference type="InterPro" id="IPR045462">
    <property type="entry name" value="aa-tRNA-synth_I_cd-bd"/>
</dbReference>
<protein>
    <recommendedName>
        <fullName evidence="10">Glutamate--tRNA ligase</fullName>
        <ecNumber evidence="10">6.1.1.17</ecNumber>
    </recommendedName>
    <alternativeName>
        <fullName evidence="10">Glutamyl-tRNA synthetase</fullName>
        <shortName evidence="10">GluRS</shortName>
    </alternativeName>
</protein>
<keyword evidence="9 10" id="KW-0030">Aminoacyl-tRNA synthetase</keyword>
<dbReference type="GO" id="GO:0005829">
    <property type="term" value="C:cytosol"/>
    <property type="evidence" value="ECO:0007669"/>
    <property type="project" value="TreeGrafter"/>
</dbReference>
<evidence type="ECO:0000256" key="4">
    <source>
        <dbReference type="ARBA" id="ARBA00022490"/>
    </source>
</evidence>
<accession>A0A8I1GEK2</accession>
<dbReference type="GO" id="GO:0004818">
    <property type="term" value="F:glutamate-tRNA ligase activity"/>
    <property type="evidence" value="ECO:0007669"/>
    <property type="project" value="UniProtKB-UniRule"/>
</dbReference>
<dbReference type="InterPro" id="IPR001412">
    <property type="entry name" value="aa-tRNA-synth_I_CS"/>
</dbReference>
<keyword evidence="6 10" id="KW-0547">Nucleotide-binding</keyword>
<dbReference type="GO" id="GO:0006424">
    <property type="term" value="P:glutamyl-tRNA aminoacylation"/>
    <property type="evidence" value="ECO:0007669"/>
    <property type="project" value="UniProtKB-UniRule"/>
</dbReference>
<dbReference type="EC" id="6.1.1.17" evidence="10"/>
<evidence type="ECO:0000256" key="7">
    <source>
        <dbReference type="ARBA" id="ARBA00022840"/>
    </source>
</evidence>
<dbReference type="HAMAP" id="MF_00022">
    <property type="entry name" value="Glu_tRNA_synth_type1"/>
    <property type="match status" value="1"/>
</dbReference>
<dbReference type="AlphaFoldDB" id="A0A8I1GEK2"/>
<evidence type="ECO:0000256" key="1">
    <source>
        <dbReference type="ARBA" id="ARBA00004496"/>
    </source>
</evidence>
<keyword evidence="5 10" id="KW-0436">Ligase</keyword>
<comment type="catalytic activity">
    <reaction evidence="10">
        <text>tRNA(Glu) + L-glutamate + ATP = L-glutamyl-tRNA(Glu) + AMP + diphosphate</text>
        <dbReference type="Rhea" id="RHEA:23540"/>
        <dbReference type="Rhea" id="RHEA-COMP:9663"/>
        <dbReference type="Rhea" id="RHEA-COMP:9680"/>
        <dbReference type="ChEBI" id="CHEBI:29985"/>
        <dbReference type="ChEBI" id="CHEBI:30616"/>
        <dbReference type="ChEBI" id="CHEBI:33019"/>
        <dbReference type="ChEBI" id="CHEBI:78442"/>
        <dbReference type="ChEBI" id="CHEBI:78520"/>
        <dbReference type="ChEBI" id="CHEBI:456215"/>
        <dbReference type="EC" id="6.1.1.17"/>
    </reaction>
</comment>
<feature type="domain" description="Aminoacyl-tRNA synthetase class I anticodon-binding" evidence="12">
    <location>
        <begin position="365"/>
        <end position="522"/>
    </location>
</feature>
<keyword evidence="14" id="KW-1185">Reference proteome</keyword>
<sequence length="525" mass="57497">MASASGVVTRFAPSPTGFLHIGGARTALFNWLYAKHTGGRFLLRIEDTDRARSTDAAIAAILDGLQWLGLDWEGEPVFQFARAERHKEVAYQLLESGNAYRCYSTPEELEAYRAEADAARKALSEAKKAGASAEEIARLEAALAAKPRVFSSPYRDGRTPPAPDAPFVIRLKAPREGETVVEDEVQGRVQWANKDLDDMVLLRSDGTPTYMLAVVVDDHDMGITHVIRGDDHLTNAARQKQIYNAMGWDVPTFAHIPLIHGPDGAKLSKRHGALGVDAYRAMGYLPDAMRNYLARLGWGHGDDEIFTTAQAADWFDLDAIGRSPSRFDFAKLENLNGVYIRNTPDAELVRYIREVLPTLEDADYFCARANENTWQQLEAAMPGLKERAKTIKELVKSAEYLVATLQPIEARGDLNASNSTISGVTIVADRVPIQPDEKAAKILSPEARKHLAALHQRFAALETWDVASIEAATRAYAEETGAKLGNIAQPLRAAATGRTVSPPVFDVLAVLGRDEALARIADQAG</sequence>
<keyword evidence="7 10" id="KW-0067">ATP-binding</keyword>
<feature type="short sequence motif" description="'KMSKS' region" evidence="10">
    <location>
        <begin position="266"/>
        <end position="270"/>
    </location>
</feature>
<dbReference type="GO" id="GO:0008270">
    <property type="term" value="F:zinc ion binding"/>
    <property type="evidence" value="ECO:0007669"/>
    <property type="project" value="InterPro"/>
</dbReference>
<feature type="domain" description="Glutamyl/glutaminyl-tRNA synthetase class Ib catalytic" evidence="11">
    <location>
        <begin position="7"/>
        <end position="333"/>
    </location>
</feature>
<dbReference type="GO" id="GO:0000049">
    <property type="term" value="F:tRNA binding"/>
    <property type="evidence" value="ECO:0007669"/>
    <property type="project" value="InterPro"/>
</dbReference>
<dbReference type="PANTHER" id="PTHR43311">
    <property type="entry name" value="GLUTAMATE--TRNA LIGASE"/>
    <property type="match status" value="1"/>
</dbReference>
<comment type="function">
    <text evidence="10">Catalyzes the attachment of glutamate to tRNA(Glu) in a two-step reaction: glutamate is first activated by ATP to form Glu-AMP and then transferred to the acceptor end of tRNA(Glu).</text>
</comment>
<evidence type="ECO:0000256" key="9">
    <source>
        <dbReference type="ARBA" id="ARBA00023146"/>
    </source>
</evidence>
<comment type="caution">
    <text evidence="13">The sequence shown here is derived from an EMBL/GenBank/DDBJ whole genome shotgun (WGS) entry which is preliminary data.</text>
</comment>
<feature type="short sequence motif" description="'HIGH' region" evidence="10">
    <location>
        <begin position="13"/>
        <end position="23"/>
    </location>
</feature>
<reference evidence="13 14" key="1">
    <citation type="submission" date="2020-12" db="EMBL/GenBank/DDBJ databases">
        <title>Revised draft genomes of Rhodomicrobium vannielii ATCC 17100 and Rhodomicrobium udaipurense JA643.</title>
        <authorList>
            <person name="Conners E.M."/>
            <person name="Davenport E.J."/>
            <person name="Bose A."/>
        </authorList>
    </citation>
    <scope>NUCLEOTIDE SEQUENCE [LARGE SCALE GENOMIC DNA]</scope>
    <source>
        <strain evidence="13 14">JA643</strain>
    </source>
</reference>
<dbReference type="SUPFAM" id="SSF48163">
    <property type="entry name" value="An anticodon-binding domain of class I aminoacyl-tRNA synthetases"/>
    <property type="match status" value="1"/>
</dbReference>
<evidence type="ECO:0000259" key="11">
    <source>
        <dbReference type="Pfam" id="PF00749"/>
    </source>
</evidence>
<dbReference type="PROSITE" id="PS00178">
    <property type="entry name" value="AA_TRNA_LIGASE_I"/>
    <property type="match status" value="1"/>
</dbReference>
<keyword evidence="8 10" id="KW-0648">Protein biosynthesis</keyword>
<dbReference type="Proteomes" id="UP000623250">
    <property type="component" value="Unassembled WGS sequence"/>
</dbReference>
<dbReference type="EMBL" id="JAEMUK010000013">
    <property type="protein sequence ID" value="MBJ7543344.1"/>
    <property type="molecule type" value="Genomic_DNA"/>
</dbReference>
<comment type="subunit">
    <text evidence="3 10">Monomer.</text>
</comment>
<dbReference type="GO" id="GO:0005524">
    <property type="term" value="F:ATP binding"/>
    <property type="evidence" value="ECO:0007669"/>
    <property type="project" value="UniProtKB-UniRule"/>
</dbReference>
<dbReference type="Pfam" id="PF00749">
    <property type="entry name" value="tRNA-synt_1c"/>
    <property type="match status" value="1"/>
</dbReference>
<organism evidence="13 14">
    <name type="scientific">Rhodomicrobium udaipurense</name>
    <dbReference type="NCBI Taxonomy" id="1202716"/>
    <lineage>
        <taxon>Bacteria</taxon>
        <taxon>Pseudomonadati</taxon>
        <taxon>Pseudomonadota</taxon>
        <taxon>Alphaproteobacteria</taxon>
        <taxon>Hyphomicrobiales</taxon>
        <taxon>Hyphomicrobiaceae</taxon>
        <taxon>Rhodomicrobium</taxon>
    </lineage>
</organism>
<feature type="binding site" evidence="10">
    <location>
        <position position="269"/>
    </location>
    <ligand>
        <name>ATP</name>
        <dbReference type="ChEBI" id="CHEBI:30616"/>
    </ligand>
</feature>
<keyword evidence="4 10" id="KW-0963">Cytoplasm</keyword>
<dbReference type="InterPro" id="IPR020751">
    <property type="entry name" value="aa-tRNA-synth_I_codon-bd_sub2"/>
</dbReference>
<dbReference type="PANTHER" id="PTHR43311:SF2">
    <property type="entry name" value="GLUTAMATE--TRNA LIGASE, MITOCHONDRIAL-RELATED"/>
    <property type="match status" value="1"/>
</dbReference>
<evidence type="ECO:0000256" key="8">
    <source>
        <dbReference type="ARBA" id="ARBA00022917"/>
    </source>
</evidence>
<evidence type="ECO:0000256" key="5">
    <source>
        <dbReference type="ARBA" id="ARBA00022598"/>
    </source>
</evidence>
<dbReference type="Pfam" id="PF19269">
    <property type="entry name" value="Anticodon_2"/>
    <property type="match status" value="1"/>
</dbReference>
<name>A0A8I1GEK2_9HYPH</name>
<proteinExistence type="inferred from homology"/>
<dbReference type="FunFam" id="3.40.50.620:FF:000007">
    <property type="entry name" value="Glutamate--tRNA ligase"/>
    <property type="match status" value="1"/>
</dbReference>
<evidence type="ECO:0000313" key="13">
    <source>
        <dbReference type="EMBL" id="MBJ7543344.1"/>
    </source>
</evidence>
<evidence type="ECO:0000256" key="2">
    <source>
        <dbReference type="ARBA" id="ARBA00007894"/>
    </source>
</evidence>
<dbReference type="SUPFAM" id="SSF52374">
    <property type="entry name" value="Nucleotidylyl transferase"/>
    <property type="match status" value="1"/>
</dbReference>
<evidence type="ECO:0000256" key="3">
    <source>
        <dbReference type="ARBA" id="ARBA00011245"/>
    </source>
</evidence>
<evidence type="ECO:0000256" key="10">
    <source>
        <dbReference type="HAMAP-Rule" id="MF_00022"/>
    </source>
</evidence>
<comment type="subcellular location">
    <subcellularLocation>
        <location evidence="1 10">Cytoplasm</location>
    </subcellularLocation>
</comment>
<evidence type="ECO:0000259" key="12">
    <source>
        <dbReference type="Pfam" id="PF19269"/>
    </source>
</evidence>
<dbReference type="PRINTS" id="PR00987">
    <property type="entry name" value="TRNASYNTHGLU"/>
</dbReference>
<dbReference type="Gene3D" id="3.40.50.620">
    <property type="entry name" value="HUPs"/>
    <property type="match status" value="1"/>
</dbReference>
<evidence type="ECO:0000256" key="6">
    <source>
        <dbReference type="ARBA" id="ARBA00022741"/>
    </source>
</evidence>
<evidence type="ECO:0000313" key="14">
    <source>
        <dbReference type="Proteomes" id="UP000623250"/>
    </source>
</evidence>
<comment type="caution">
    <text evidence="10">Lacks conserved residue(s) required for the propagation of feature annotation.</text>
</comment>
<dbReference type="InterPro" id="IPR033910">
    <property type="entry name" value="GluRS_core"/>
</dbReference>
<comment type="similarity">
    <text evidence="2 10">Belongs to the class-I aminoacyl-tRNA synthetase family. Glutamate--tRNA ligase type 1 subfamily.</text>
</comment>
<dbReference type="CDD" id="cd00808">
    <property type="entry name" value="GluRS_core"/>
    <property type="match status" value="1"/>
</dbReference>
<dbReference type="InterPro" id="IPR000924">
    <property type="entry name" value="Glu/Gln-tRNA-synth"/>
</dbReference>
<dbReference type="InterPro" id="IPR020058">
    <property type="entry name" value="Glu/Gln-tRNA-synth_Ib_cat-dom"/>
</dbReference>
<dbReference type="InterPro" id="IPR014729">
    <property type="entry name" value="Rossmann-like_a/b/a_fold"/>
</dbReference>
<dbReference type="InterPro" id="IPR004527">
    <property type="entry name" value="Glu-tRNA-ligase_bac/mito"/>
</dbReference>
<dbReference type="RefSeq" id="WP_037238982.1">
    <property type="nucleotide sequence ID" value="NZ_JAEMUK010000013.1"/>
</dbReference>
<dbReference type="NCBIfam" id="TIGR00464">
    <property type="entry name" value="gltX_bact"/>
    <property type="match status" value="1"/>
</dbReference>
<dbReference type="InterPro" id="IPR008925">
    <property type="entry name" value="aa_tRNA-synth_I_cd-bd_sf"/>
</dbReference>